<evidence type="ECO:0000256" key="10">
    <source>
        <dbReference type="ARBA" id="ARBA00023136"/>
    </source>
</evidence>
<evidence type="ECO:0000256" key="3">
    <source>
        <dbReference type="ARBA" id="ARBA00022448"/>
    </source>
</evidence>
<evidence type="ECO:0000256" key="4">
    <source>
        <dbReference type="ARBA" id="ARBA00022692"/>
    </source>
</evidence>
<sequence>MAVNIPGIVAVVVFYVAILVIGVIAGRKTSKSTSNEAVLVADRSLGMIVSIFTITATMVGGGYINGSAESAASNGLLQTQAPVGYCFALLIAAFTYAPKMRQGGYITMFDPFQLKYGKKVGAILFIPQFLGDLFWAAATLAALGATISIILDMNATLAIILSAAVAIIYTFLGGLYSVAYTDVIQLIFIAVGLVVAFPFALTNSAVDLSRVSDTYVGTVPVYTLGAYIDTALLCVFGGIPWQALYQRVLACKDLRVAKVSTLVASVFSFSLAVPPVIMGIAGSAADWNATGYEGEIPLPPGMWSFILPLTLNYLTPVGVGIVGIGVVAAAVMSSADSCILSASSVFTKNIYADIIRPKSTEKELMWVLRITVLVVGVLGTLIAIFSNTIYGLYLLCSDLMYVVLFPQLTLVLWMENSNAYGSLTGFVVSLSLRLLSGEPVLGLPPLLKYPFFEEGAGIQLFPFRTFAMLMGTICIVVVSLVTNKLFVDEIIPRKYDVLKCYRQRTCKRRYSVTDFYVHGKENGEPMMALNDEKANEAEKL</sequence>
<dbReference type="Gene3D" id="1.20.1730.10">
    <property type="entry name" value="Sodium/glucose cotransporter"/>
    <property type="match status" value="1"/>
</dbReference>
<dbReference type="PANTHER" id="PTHR45897">
    <property type="entry name" value="HIGH-AFFINITY CHOLINE TRANSPORTER 1"/>
    <property type="match status" value="1"/>
</dbReference>
<keyword evidence="8" id="KW-0915">Sodium</keyword>
<keyword evidence="11" id="KW-0325">Glycoprotein</keyword>
<comment type="subcellular location">
    <subcellularLocation>
        <location evidence="1">Membrane</location>
        <topology evidence="1">Multi-pass membrane protein</topology>
    </subcellularLocation>
</comment>
<evidence type="ECO:0000256" key="7">
    <source>
        <dbReference type="ARBA" id="ARBA00022989"/>
    </source>
</evidence>
<evidence type="ECO:0000256" key="14">
    <source>
        <dbReference type="SAM" id="Phobius"/>
    </source>
</evidence>
<dbReference type="CDD" id="cd11474">
    <property type="entry name" value="SLC5sbd_CHT"/>
    <property type="match status" value="1"/>
</dbReference>
<evidence type="ECO:0000256" key="11">
    <source>
        <dbReference type="ARBA" id="ARBA00023180"/>
    </source>
</evidence>
<gene>
    <name evidence="16" type="primary">LOC101848268</name>
</gene>
<proteinExistence type="inferred from homology"/>
<dbReference type="GeneID" id="101848268"/>
<evidence type="ECO:0000256" key="13">
    <source>
        <dbReference type="RuleBase" id="RU362091"/>
    </source>
</evidence>
<feature type="transmembrane region" description="Helical" evidence="14">
    <location>
        <begin position="6"/>
        <end position="25"/>
    </location>
</feature>
<reference evidence="16" key="1">
    <citation type="submission" date="2025-08" db="UniProtKB">
        <authorList>
            <consortium name="RefSeq"/>
        </authorList>
    </citation>
    <scope>IDENTIFICATION</scope>
</reference>
<dbReference type="Pfam" id="PF00474">
    <property type="entry name" value="SSF"/>
    <property type="match status" value="1"/>
</dbReference>
<feature type="transmembrane region" description="Helical" evidence="14">
    <location>
        <begin position="76"/>
        <end position="97"/>
    </location>
</feature>
<feature type="transmembrane region" description="Helical" evidence="14">
    <location>
        <begin position="221"/>
        <end position="241"/>
    </location>
</feature>
<protein>
    <submittedName>
        <fullName evidence="16">High-affinity choline transporter 1</fullName>
    </submittedName>
</protein>
<keyword evidence="7 14" id="KW-1133">Transmembrane helix</keyword>
<evidence type="ECO:0000313" key="15">
    <source>
        <dbReference type="Proteomes" id="UP000694888"/>
    </source>
</evidence>
<evidence type="ECO:0000256" key="9">
    <source>
        <dbReference type="ARBA" id="ARBA00023065"/>
    </source>
</evidence>
<keyword evidence="10 14" id="KW-0472">Membrane</keyword>
<keyword evidence="9" id="KW-0406">Ion transport</keyword>
<dbReference type="InterPro" id="IPR001734">
    <property type="entry name" value="Na/solute_symporter"/>
</dbReference>
<feature type="transmembrane region" description="Helical" evidence="14">
    <location>
        <begin position="157"/>
        <end position="176"/>
    </location>
</feature>
<feature type="transmembrane region" description="Helical" evidence="14">
    <location>
        <begin position="366"/>
        <end position="386"/>
    </location>
</feature>
<dbReference type="PROSITE" id="PS50283">
    <property type="entry name" value="NA_SOLUT_SYMP_3"/>
    <property type="match status" value="1"/>
</dbReference>
<feature type="transmembrane region" description="Helical" evidence="14">
    <location>
        <begin position="262"/>
        <end position="285"/>
    </location>
</feature>
<keyword evidence="15" id="KW-1185">Reference proteome</keyword>
<feature type="transmembrane region" description="Helical" evidence="14">
    <location>
        <begin position="420"/>
        <end position="441"/>
    </location>
</feature>
<keyword evidence="6" id="KW-0530">Neurotransmitter biosynthesis</keyword>
<dbReference type="InterPro" id="IPR038377">
    <property type="entry name" value="Na/Glc_symporter_sf"/>
</dbReference>
<keyword evidence="5" id="KW-0769">Symport</keyword>
<name>A0ABM1W599_APLCA</name>
<keyword evidence="4 14" id="KW-0812">Transmembrane</keyword>
<keyword evidence="3" id="KW-0813">Transport</keyword>
<feature type="transmembrane region" description="Helical" evidence="14">
    <location>
        <begin position="461"/>
        <end position="481"/>
    </location>
</feature>
<feature type="transmembrane region" description="Helical" evidence="14">
    <location>
        <begin position="133"/>
        <end position="151"/>
    </location>
</feature>
<evidence type="ECO:0000256" key="8">
    <source>
        <dbReference type="ARBA" id="ARBA00023053"/>
    </source>
</evidence>
<feature type="transmembrane region" description="Helical" evidence="14">
    <location>
        <begin position="183"/>
        <end position="201"/>
    </location>
</feature>
<evidence type="ECO:0000256" key="5">
    <source>
        <dbReference type="ARBA" id="ARBA00022847"/>
    </source>
</evidence>
<organism evidence="15 16">
    <name type="scientific">Aplysia californica</name>
    <name type="common">California sea hare</name>
    <dbReference type="NCBI Taxonomy" id="6500"/>
    <lineage>
        <taxon>Eukaryota</taxon>
        <taxon>Metazoa</taxon>
        <taxon>Spiralia</taxon>
        <taxon>Lophotrochozoa</taxon>
        <taxon>Mollusca</taxon>
        <taxon>Gastropoda</taxon>
        <taxon>Heterobranchia</taxon>
        <taxon>Euthyneura</taxon>
        <taxon>Tectipleura</taxon>
        <taxon>Aplysiida</taxon>
        <taxon>Aplysioidea</taxon>
        <taxon>Aplysiidae</taxon>
        <taxon>Aplysia</taxon>
    </lineage>
</organism>
<dbReference type="RefSeq" id="XP_035829842.1">
    <property type="nucleotide sequence ID" value="XM_035973949.1"/>
</dbReference>
<evidence type="ECO:0000256" key="1">
    <source>
        <dbReference type="ARBA" id="ARBA00004141"/>
    </source>
</evidence>
<evidence type="ECO:0000256" key="6">
    <source>
        <dbReference type="ARBA" id="ARBA00022979"/>
    </source>
</evidence>
<comment type="similarity">
    <text evidence="2 13">Belongs to the sodium:solute symporter (SSF) (TC 2.A.21) family.</text>
</comment>
<accession>A0ABM1W599</accession>
<feature type="transmembrane region" description="Helical" evidence="14">
    <location>
        <begin position="305"/>
        <end position="331"/>
    </location>
</feature>
<feature type="transmembrane region" description="Helical" evidence="14">
    <location>
        <begin position="45"/>
        <end position="64"/>
    </location>
</feature>
<evidence type="ECO:0000256" key="12">
    <source>
        <dbReference type="ARBA" id="ARBA00023201"/>
    </source>
</evidence>
<keyword evidence="12" id="KW-0739">Sodium transport</keyword>
<evidence type="ECO:0000256" key="2">
    <source>
        <dbReference type="ARBA" id="ARBA00006434"/>
    </source>
</evidence>
<evidence type="ECO:0000313" key="16">
    <source>
        <dbReference type="RefSeq" id="XP_035829842.1"/>
    </source>
</evidence>
<feature type="transmembrane region" description="Helical" evidence="14">
    <location>
        <begin position="392"/>
        <end position="413"/>
    </location>
</feature>
<dbReference type="InterPro" id="IPR052244">
    <property type="entry name" value="Choline_transporter"/>
</dbReference>
<dbReference type="Proteomes" id="UP000694888">
    <property type="component" value="Unplaced"/>
</dbReference>
<dbReference type="PANTHER" id="PTHR45897:SF4">
    <property type="entry name" value="HIGH-AFFINITY CHOLINE TRANSPORTER 1"/>
    <property type="match status" value="1"/>
</dbReference>